<comment type="caution">
    <text evidence="1">The sequence shown here is derived from an EMBL/GenBank/DDBJ whole genome shotgun (WGS) entry which is preliminary data.</text>
</comment>
<dbReference type="SUPFAM" id="SSF53474">
    <property type="entry name" value="alpha/beta-Hydrolases"/>
    <property type="match status" value="1"/>
</dbReference>
<protein>
    <submittedName>
        <fullName evidence="1">Pimeloyl-ACP methyl ester carboxylesterase</fullName>
    </submittedName>
</protein>
<accession>A0ABS4UIT9</accession>
<sequence>MESTIAAVQEDRWAEWERLEPSALAVFAEHGMFTPEQQDELIRRRPHTARAVIAGGSHDAHLDAFDGWVDVLRSYLRAGRTSV</sequence>
<proteinExistence type="predicted"/>
<reference evidence="1 2" key="1">
    <citation type="submission" date="2021-03" db="EMBL/GenBank/DDBJ databases">
        <title>Sequencing the genomes of 1000 actinobacteria strains.</title>
        <authorList>
            <person name="Klenk H.-P."/>
        </authorList>
    </citation>
    <scope>NUCLEOTIDE SEQUENCE [LARGE SCALE GENOMIC DNA]</scope>
    <source>
        <strain evidence="1 2">DSM 18824</strain>
    </source>
</reference>
<organism evidence="1 2">
    <name type="scientific">Kribbella aluminosa</name>
    <dbReference type="NCBI Taxonomy" id="416017"/>
    <lineage>
        <taxon>Bacteria</taxon>
        <taxon>Bacillati</taxon>
        <taxon>Actinomycetota</taxon>
        <taxon>Actinomycetes</taxon>
        <taxon>Propionibacteriales</taxon>
        <taxon>Kribbellaceae</taxon>
        <taxon>Kribbella</taxon>
    </lineage>
</organism>
<dbReference type="EMBL" id="JAGINT010000001">
    <property type="protein sequence ID" value="MBP2351523.1"/>
    <property type="molecule type" value="Genomic_DNA"/>
</dbReference>
<keyword evidence="2" id="KW-1185">Reference proteome</keyword>
<evidence type="ECO:0000313" key="2">
    <source>
        <dbReference type="Proteomes" id="UP000755585"/>
    </source>
</evidence>
<evidence type="ECO:0000313" key="1">
    <source>
        <dbReference type="EMBL" id="MBP2351523.1"/>
    </source>
</evidence>
<dbReference type="InterPro" id="IPR029058">
    <property type="entry name" value="AB_hydrolase_fold"/>
</dbReference>
<dbReference type="Proteomes" id="UP000755585">
    <property type="component" value="Unassembled WGS sequence"/>
</dbReference>
<gene>
    <name evidence="1" type="ORF">JOF29_002606</name>
</gene>
<dbReference type="Gene3D" id="3.40.50.1820">
    <property type="entry name" value="alpha/beta hydrolase"/>
    <property type="match status" value="1"/>
</dbReference>
<dbReference type="RefSeq" id="WP_209694411.1">
    <property type="nucleotide sequence ID" value="NZ_BAAAVU010000021.1"/>
</dbReference>
<name>A0ABS4UIT9_9ACTN</name>